<evidence type="ECO:0000313" key="1">
    <source>
        <dbReference type="EMBL" id="MEE7493150.1"/>
    </source>
</evidence>
<keyword evidence="2" id="KW-1185">Reference proteome</keyword>
<proteinExistence type="predicted"/>
<comment type="caution">
    <text evidence="1">The sequence shown here is derived from an EMBL/GenBank/DDBJ whole genome shotgun (WGS) entry which is preliminary data.</text>
</comment>
<name>A0ABU7TTC8_9HYPH</name>
<accession>A0ABU7TTC8</accession>
<reference evidence="1 2" key="1">
    <citation type="journal article" date="2012" name="Genet. Mol. Biol.">
        <title>Analysis of 16S rRNA and mxaF genes revealing insights into Methylobacterium niche-specific plant association.</title>
        <authorList>
            <person name="Dourado M.N."/>
            <person name="Andreote F.D."/>
            <person name="Dini-Andreote F."/>
            <person name="Conti R."/>
            <person name="Araujo J.M."/>
            <person name="Araujo W.L."/>
        </authorList>
    </citation>
    <scope>NUCLEOTIDE SEQUENCE [LARGE SCALE GENOMIC DNA]</scope>
    <source>
        <strain evidence="1 2">TC3-10</strain>
    </source>
</reference>
<evidence type="ECO:0000313" key="2">
    <source>
        <dbReference type="Proteomes" id="UP001355206"/>
    </source>
</evidence>
<organism evidence="1 2">
    <name type="scientific">Methylobacterium oryzae</name>
    <dbReference type="NCBI Taxonomy" id="334852"/>
    <lineage>
        <taxon>Bacteria</taxon>
        <taxon>Pseudomonadati</taxon>
        <taxon>Pseudomonadota</taxon>
        <taxon>Alphaproteobacteria</taxon>
        <taxon>Hyphomicrobiales</taxon>
        <taxon>Methylobacteriaceae</taxon>
        <taxon>Methylobacterium</taxon>
    </lineage>
</organism>
<dbReference type="EMBL" id="MLCA01000011">
    <property type="protein sequence ID" value="MEE7493150.1"/>
    <property type="molecule type" value="Genomic_DNA"/>
</dbReference>
<sequence length="64" mass="6895">MAIDRSGERAALDAEVEDTQGTIAKLREAADGTPPGHGSRVALKRAEEKLAELVKHITRRDQTG</sequence>
<dbReference type="RefSeq" id="WP_331291383.1">
    <property type="nucleotide sequence ID" value="NZ_MLBR01000015.1"/>
</dbReference>
<protein>
    <submittedName>
        <fullName evidence="1">Uncharacterized protein</fullName>
    </submittedName>
</protein>
<gene>
    <name evidence="1" type="ORF">MOTC310_22890</name>
</gene>
<dbReference type="Proteomes" id="UP001355206">
    <property type="component" value="Unassembled WGS sequence"/>
</dbReference>